<dbReference type="RefSeq" id="XP_017674029.1">
    <property type="nucleotide sequence ID" value="XM_017818540.1"/>
</dbReference>
<dbReference type="GeneID" id="108499072"/>
<dbReference type="Pfam" id="PF15372">
    <property type="entry name" value="DUF4600"/>
    <property type="match status" value="1"/>
</dbReference>
<feature type="region of interest" description="Disordered" evidence="2">
    <location>
        <begin position="44"/>
        <end position="171"/>
    </location>
</feature>
<dbReference type="AlphaFoldDB" id="A0A6J0HKC1"/>
<dbReference type="PANTHER" id="PTHR28671:SF3">
    <property type="entry name" value="COILED-COIL DOMAIN-CONTAINING PROTEIN 169"/>
    <property type="match status" value="1"/>
</dbReference>
<sequence length="375" mass="42238">MFPQIMESSAQQFALHGLCNWAKAVSCFSHQFLVLPEPRAGGFAGRRAEKRRHTRGRPGSGGRAPLHTRANGTRQRTPGPEQVKMTPAAGRSRPCLALSRGRATWAAEKGVPEPRVSTSALPLASGPTAPLPQAPPGARSRRPAQRRPTRRLRAGRAPAAAMWEGGERQAAKPDRLALELGRERQKKQMLEISIFELRNTVTELEKRLNSIEDEGNEWKTRYETQVELNKQLERQINILRDKVELIRGNPADKLSIVRTFDHMPVGSLKKVLKQLEEEKSRLQSQLKDYELRLKQEAKAYHKANDERRTYLSETLQTSAPLKIVERQKPDALTGKGEKQILRGRYSVPGNPKMVSPRKRSIKKTVGVNKLPQLKH</sequence>
<evidence type="ECO:0000256" key="2">
    <source>
        <dbReference type="SAM" id="MobiDB-lite"/>
    </source>
</evidence>
<feature type="coiled-coil region" evidence="1">
    <location>
        <begin position="187"/>
        <end position="306"/>
    </location>
</feature>
<gene>
    <name evidence="4" type="primary">LOC108499072</name>
</gene>
<dbReference type="OrthoDB" id="6615663at2759"/>
<feature type="compositionally biased region" description="Basic residues" evidence="2">
    <location>
        <begin position="139"/>
        <end position="154"/>
    </location>
</feature>
<feature type="region of interest" description="Disordered" evidence="2">
    <location>
        <begin position="346"/>
        <end position="375"/>
    </location>
</feature>
<name>A0A6J0HKC1_9PASS</name>
<dbReference type="InterPro" id="IPR028022">
    <property type="entry name" value="DUF4600"/>
</dbReference>
<reference evidence="4" key="1">
    <citation type="submission" date="2025-08" db="UniProtKB">
        <authorList>
            <consortium name="RefSeq"/>
        </authorList>
    </citation>
    <scope>IDENTIFICATION</scope>
</reference>
<evidence type="ECO:0000313" key="3">
    <source>
        <dbReference type="Proteomes" id="UP000504624"/>
    </source>
</evidence>
<evidence type="ECO:0000256" key="1">
    <source>
        <dbReference type="SAM" id="Coils"/>
    </source>
</evidence>
<protein>
    <submittedName>
        <fullName evidence="4">Coiled-coil domain-containing protein 169-like</fullName>
    </submittedName>
</protein>
<organism evidence="3 4">
    <name type="scientific">Lepidothrix coronata</name>
    <name type="common">blue-crowned manakin</name>
    <dbReference type="NCBI Taxonomy" id="321398"/>
    <lineage>
        <taxon>Eukaryota</taxon>
        <taxon>Metazoa</taxon>
        <taxon>Chordata</taxon>
        <taxon>Craniata</taxon>
        <taxon>Vertebrata</taxon>
        <taxon>Euteleostomi</taxon>
        <taxon>Archelosauria</taxon>
        <taxon>Archosauria</taxon>
        <taxon>Dinosauria</taxon>
        <taxon>Saurischia</taxon>
        <taxon>Theropoda</taxon>
        <taxon>Coelurosauria</taxon>
        <taxon>Aves</taxon>
        <taxon>Neognathae</taxon>
        <taxon>Neoaves</taxon>
        <taxon>Telluraves</taxon>
        <taxon>Australaves</taxon>
        <taxon>Passeriformes</taxon>
        <taxon>Pipridae</taxon>
        <taxon>Lepidothrix</taxon>
    </lineage>
</organism>
<proteinExistence type="predicted"/>
<evidence type="ECO:0000313" key="4">
    <source>
        <dbReference type="RefSeq" id="XP_017674029.1"/>
    </source>
</evidence>
<dbReference type="PANTHER" id="PTHR28671">
    <property type="entry name" value="COILED-COIL DOMAIN-CONTAINING PROTEIN 169"/>
    <property type="match status" value="1"/>
</dbReference>
<keyword evidence="1" id="KW-0175">Coiled coil</keyword>
<accession>A0A6J0HKC1</accession>
<keyword evidence="3" id="KW-1185">Reference proteome</keyword>
<dbReference type="Proteomes" id="UP000504624">
    <property type="component" value="Unplaced"/>
</dbReference>